<evidence type="ECO:0008006" key="3">
    <source>
        <dbReference type="Google" id="ProtNLM"/>
    </source>
</evidence>
<feature type="transmembrane region" description="Helical" evidence="1">
    <location>
        <begin position="88"/>
        <end position="108"/>
    </location>
</feature>
<organism evidence="2">
    <name type="scientific">marine sediment metagenome</name>
    <dbReference type="NCBI Taxonomy" id="412755"/>
    <lineage>
        <taxon>unclassified sequences</taxon>
        <taxon>metagenomes</taxon>
        <taxon>ecological metagenomes</taxon>
    </lineage>
</organism>
<dbReference type="EMBL" id="BARS01001121">
    <property type="protein sequence ID" value="GAF85642.1"/>
    <property type="molecule type" value="Genomic_DNA"/>
</dbReference>
<feature type="transmembrane region" description="Helical" evidence="1">
    <location>
        <begin position="55"/>
        <end position="76"/>
    </location>
</feature>
<feature type="transmembrane region" description="Helical" evidence="1">
    <location>
        <begin position="6"/>
        <end position="26"/>
    </location>
</feature>
<dbReference type="InterPro" id="IPR013879">
    <property type="entry name" value="DUF1761"/>
</dbReference>
<feature type="transmembrane region" description="Helical" evidence="1">
    <location>
        <begin position="120"/>
        <end position="138"/>
    </location>
</feature>
<evidence type="ECO:0000256" key="1">
    <source>
        <dbReference type="SAM" id="Phobius"/>
    </source>
</evidence>
<keyword evidence="1" id="KW-0472">Membrane</keyword>
<keyword evidence="1" id="KW-1133">Transmembrane helix</keyword>
<comment type="caution">
    <text evidence="2">The sequence shown here is derived from an EMBL/GenBank/DDBJ whole genome shotgun (WGS) entry which is preliminary data.</text>
</comment>
<protein>
    <recommendedName>
        <fullName evidence="3">DUF1761 domain-containing protein</fullName>
    </recommendedName>
</protein>
<gene>
    <name evidence="2" type="ORF">S01H1_02347</name>
</gene>
<dbReference type="AlphaFoldDB" id="X0TBS9"/>
<sequence length="139" mass="14966">MDFAGLSYFAIVIAAVVSFLFGWLWYGVLFPKAWVEAVGKTEEELRAQGNSPTPFIIAFVAQLIMAWVLAGIIGHLGAEEVTFRNGVISAAFIWLGFVITALAVNHAFQGSKRTLTLIDGGHWLGVLLLQGAIIGFVGV</sequence>
<dbReference type="Pfam" id="PF08570">
    <property type="entry name" value="DUF1761"/>
    <property type="match status" value="1"/>
</dbReference>
<keyword evidence="1" id="KW-0812">Transmembrane</keyword>
<evidence type="ECO:0000313" key="2">
    <source>
        <dbReference type="EMBL" id="GAF85642.1"/>
    </source>
</evidence>
<name>X0TBS9_9ZZZZ</name>
<proteinExistence type="predicted"/>
<accession>X0TBS9</accession>
<reference evidence="2" key="1">
    <citation type="journal article" date="2014" name="Front. Microbiol.">
        <title>High frequency of phylogenetically diverse reductive dehalogenase-homologous genes in deep subseafloor sedimentary metagenomes.</title>
        <authorList>
            <person name="Kawai M."/>
            <person name="Futagami T."/>
            <person name="Toyoda A."/>
            <person name="Takaki Y."/>
            <person name="Nishi S."/>
            <person name="Hori S."/>
            <person name="Arai W."/>
            <person name="Tsubouchi T."/>
            <person name="Morono Y."/>
            <person name="Uchiyama I."/>
            <person name="Ito T."/>
            <person name="Fujiyama A."/>
            <person name="Inagaki F."/>
            <person name="Takami H."/>
        </authorList>
    </citation>
    <scope>NUCLEOTIDE SEQUENCE</scope>
    <source>
        <strain evidence="2">Expedition CK06-06</strain>
    </source>
</reference>